<evidence type="ECO:0000313" key="3">
    <source>
        <dbReference type="EMBL" id="ROU07713.1"/>
    </source>
</evidence>
<evidence type="ECO:0000256" key="2">
    <source>
        <dbReference type="SAM" id="SignalP"/>
    </source>
</evidence>
<dbReference type="PROSITE" id="PS51257">
    <property type="entry name" value="PROKAR_LIPOPROTEIN"/>
    <property type="match status" value="1"/>
</dbReference>
<gene>
    <name evidence="3" type="ORF">D9T17_08015</name>
</gene>
<dbReference type="SUPFAM" id="SSF53822">
    <property type="entry name" value="Periplasmic binding protein-like I"/>
    <property type="match status" value="1"/>
</dbReference>
<feature type="chain" id="PRO_5017946521" evidence="2">
    <location>
        <begin position="22"/>
        <end position="462"/>
    </location>
</feature>
<reference evidence="3 4" key="1">
    <citation type="submission" date="2018-10" db="EMBL/GenBank/DDBJ databases">
        <title>The genome of Lysobacter enzymogenes OH11.</title>
        <authorList>
            <person name="Liu F."/>
            <person name="Zhao Y."/>
            <person name="Qian G."/>
            <person name="Chen Y."/>
            <person name="Xu H."/>
        </authorList>
    </citation>
    <scope>NUCLEOTIDE SEQUENCE [LARGE SCALE GENOMIC DNA]</scope>
    <source>
        <strain evidence="3 4">OH11</strain>
    </source>
</reference>
<feature type="signal peptide" evidence="2">
    <location>
        <begin position="1"/>
        <end position="21"/>
    </location>
</feature>
<accession>A0A3N2RJR7</accession>
<dbReference type="CDD" id="cd06339">
    <property type="entry name" value="PBP1_YraM_LppC_lipoprotein-like"/>
    <property type="match status" value="1"/>
</dbReference>
<dbReference type="Gene3D" id="3.40.50.2300">
    <property type="match status" value="2"/>
</dbReference>
<dbReference type="GO" id="GO:0031241">
    <property type="term" value="C:periplasmic side of cell outer membrane"/>
    <property type="evidence" value="ECO:0007669"/>
    <property type="project" value="TreeGrafter"/>
</dbReference>
<keyword evidence="2" id="KW-0732">Signal</keyword>
<dbReference type="GO" id="GO:0009252">
    <property type="term" value="P:peptidoglycan biosynthetic process"/>
    <property type="evidence" value="ECO:0007669"/>
    <property type="project" value="TreeGrafter"/>
</dbReference>
<dbReference type="EMBL" id="RCTY01000020">
    <property type="protein sequence ID" value="ROU07713.1"/>
    <property type="molecule type" value="Genomic_DNA"/>
</dbReference>
<proteinExistence type="predicted"/>
<dbReference type="PANTHER" id="PTHR38038">
    <property type="entry name" value="PENICILLIN-BINDING PROTEIN ACTIVATOR LPOA"/>
    <property type="match status" value="1"/>
</dbReference>
<keyword evidence="3" id="KW-0449">Lipoprotein</keyword>
<dbReference type="InterPro" id="IPR007443">
    <property type="entry name" value="LpoA"/>
</dbReference>
<dbReference type="GO" id="GO:0030234">
    <property type="term" value="F:enzyme regulator activity"/>
    <property type="evidence" value="ECO:0007669"/>
    <property type="project" value="TreeGrafter"/>
</dbReference>
<name>A0A3N2RJR7_LYSEN</name>
<keyword evidence="1" id="KW-0472">Membrane</keyword>
<organism evidence="3 4">
    <name type="scientific">Lysobacter enzymogenes</name>
    <dbReference type="NCBI Taxonomy" id="69"/>
    <lineage>
        <taxon>Bacteria</taxon>
        <taxon>Pseudomonadati</taxon>
        <taxon>Pseudomonadota</taxon>
        <taxon>Gammaproteobacteria</taxon>
        <taxon>Lysobacterales</taxon>
        <taxon>Lysobacteraceae</taxon>
        <taxon>Lysobacter</taxon>
    </lineage>
</organism>
<evidence type="ECO:0000313" key="4">
    <source>
        <dbReference type="Proteomes" id="UP000275910"/>
    </source>
</evidence>
<evidence type="ECO:0000256" key="1">
    <source>
        <dbReference type="ARBA" id="ARBA00023136"/>
    </source>
</evidence>
<dbReference type="InterPro" id="IPR028082">
    <property type="entry name" value="Peripla_BP_I"/>
</dbReference>
<sequence>MNRSKNRPGFTWMFCALAATAVLGGCASVETRPVATVAASNPIVAQAQHLAKNHATLSGAERSANEQQIERLLAQLDDAALSREANALIEGDPLYNFVGRALMKRGLPLPRPFDRTSDWSFHAAQRPPAEADGYRPPMKLAVLLPSTGPAAVAAASVRDGLLAAYYGESRRRPEIRFYDTAGTPAGALSAYDKAAAEGNDFVIGPLGRDEVGALFGKNALPVPVLALNRGNTPPPSGNVSFSLTPEDEGTAAADYLVERKAKRVLVIAGDDDSQRRAVAAFKERLTGRGAAVTDTIGEGTADLTPFVTKEGGVDAVFLAVKGSVGRTLVPKLALSGLADKPRAATSQLLLGTGKPEQDRVLDGIAFPSESWISGGIRGLPPAVGTAQQLPTARGPAARLFAFGYDAWQLSAYLERLAGRSDAYVAGATGVLRIDGFGNVLRTPAWSTFSSGVAVPLADASRR</sequence>
<dbReference type="PANTHER" id="PTHR38038:SF1">
    <property type="entry name" value="PENICILLIN-BINDING PROTEIN ACTIVATOR LPOA"/>
    <property type="match status" value="1"/>
</dbReference>
<protein>
    <submittedName>
        <fullName evidence="3">LppC family lipoprotein</fullName>
    </submittedName>
</protein>
<dbReference type="AlphaFoldDB" id="A0A3N2RJR7"/>
<dbReference type="Proteomes" id="UP000275910">
    <property type="component" value="Unassembled WGS sequence"/>
</dbReference>
<dbReference type="Pfam" id="PF04348">
    <property type="entry name" value="LppC"/>
    <property type="match status" value="2"/>
</dbReference>
<dbReference type="RefSeq" id="WP_123646953.1">
    <property type="nucleotide sequence ID" value="NZ_RCTY01000020.1"/>
</dbReference>
<comment type="caution">
    <text evidence="3">The sequence shown here is derived from an EMBL/GenBank/DDBJ whole genome shotgun (WGS) entry which is preliminary data.</text>
</comment>